<sequence>MSRLICDTHDHISFRSKLLDIHTRDPIKELEDLLKMLNLLDVGILHYEVRYLSRYVDEEYCFNAGLSTKAGRSHAHMLKKSAKVPEAVIQPSKIPPK</sequence>
<protein>
    <submittedName>
        <fullName evidence="1">Uncharacterized protein</fullName>
    </submittedName>
</protein>
<keyword evidence="2" id="KW-1185">Reference proteome</keyword>
<proteinExistence type="predicted"/>
<gene>
    <name evidence="1" type="ORF">IEQ34_011509</name>
</gene>
<organism evidence="1 2">
    <name type="scientific">Dendrobium chrysotoxum</name>
    <name type="common">Orchid</name>
    <dbReference type="NCBI Taxonomy" id="161865"/>
    <lineage>
        <taxon>Eukaryota</taxon>
        <taxon>Viridiplantae</taxon>
        <taxon>Streptophyta</taxon>
        <taxon>Embryophyta</taxon>
        <taxon>Tracheophyta</taxon>
        <taxon>Spermatophyta</taxon>
        <taxon>Magnoliopsida</taxon>
        <taxon>Liliopsida</taxon>
        <taxon>Asparagales</taxon>
        <taxon>Orchidaceae</taxon>
        <taxon>Epidendroideae</taxon>
        <taxon>Malaxideae</taxon>
        <taxon>Dendrobiinae</taxon>
        <taxon>Dendrobium</taxon>
    </lineage>
</organism>
<evidence type="ECO:0000313" key="1">
    <source>
        <dbReference type="EMBL" id="KAH0458695.1"/>
    </source>
</evidence>
<name>A0AAV7GQY4_DENCH</name>
<dbReference type="Proteomes" id="UP000775213">
    <property type="component" value="Unassembled WGS sequence"/>
</dbReference>
<evidence type="ECO:0000313" key="2">
    <source>
        <dbReference type="Proteomes" id="UP000775213"/>
    </source>
</evidence>
<comment type="caution">
    <text evidence="1">The sequence shown here is derived from an EMBL/GenBank/DDBJ whole genome shotgun (WGS) entry which is preliminary data.</text>
</comment>
<dbReference type="AlphaFoldDB" id="A0AAV7GQY4"/>
<reference evidence="1 2" key="1">
    <citation type="journal article" date="2021" name="Hortic Res">
        <title>Chromosome-scale assembly of the Dendrobium chrysotoxum genome enhances the understanding of orchid evolution.</title>
        <authorList>
            <person name="Zhang Y."/>
            <person name="Zhang G.Q."/>
            <person name="Zhang D."/>
            <person name="Liu X.D."/>
            <person name="Xu X.Y."/>
            <person name="Sun W.H."/>
            <person name="Yu X."/>
            <person name="Zhu X."/>
            <person name="Wang Z.W."/>
            <person name="Zhao X."/>
            <person name="Zhong W.Y."/>
            <person name="Chen H."/>
            <person name="Yin W.L."/>
            <person name="Huang T."/>
            <person name="Niu S.C."/>
            <person name="Liu Z.J."/>
        </authorList>
    </citation>
    <scope>NUCLEOTIDE SEQUENCE [LARGE SCALE GENOMIC DNA]</scope>
    <source>
        <strain evidence="1">Lindl</strain>
    </source>
</reference>
<dbReference type="EMBL" id="JAGFBR010000011">
    <property type="protein sequence ID" value="KAH0458695.1"/>
    <property type="molecule type" value="Genomic_DNA"/>
</dbReference>
<accession>A0AAV7GQY4</accession>